<name>A0A0M9CFU0_9FLAO</name>
<evidence type="ECO:0000256" key="1">
    <source>
        <dbReference type="SAM" id="SignalP"/>
    </source>
</evidence>
<evidence type="ECO:0000313" key="5">
    <source>
        <dbReference type="Proteomes" id="UP000037716"/>
    </source>
</evidence>
<dbReference type="PATRIC" id="fig|1300348.6.peg.1340"/>
<keyword evidence="1" id="KW-0732">Signal</keyword>
<accession>A0A0M9CFU0</accession>
<dbReference type="EMBL" id="FNUE01000001">
    <property type="protein sequence ID" value="SEE03264.1"/>
    <property type="molecule type" value="Genomic_DNA"/>
</dbReference>
<protein>
    <recommendedName>
        <fullName evidence="2">DUF6973 domain-containing protein</fullName>
    </recommendedName>
</protein>
<feature type="chain" id="PRO_5005833360" description="DUF6973 domain-containing protein" evidence="1">
    <location>
        <begin position="19"/>
        <end position="206"/>
    </location>
</feature>
<dbReference type="Pfam" id="PF22322">
    <property type="entry name" value="DUF6973"/>
    <property type="match status" value="1"/>
</dbReference>
<dbReference type="RefSeq" id="WP_053973929.1">
    <property type="nucleotide sequence ID" value="NZ_FNUE01000001.1"/>
</dbReference>
<dbReference type="Proteomes" id="UP000037716">
    <property type="component" value="Unassembled WGS sequence"/>
</dbReference>
<sequence length="206" mass="23607">MKKIAVIFLLCIVNTTNAQKKYTGFFELSTPKKLWVMFHPFKAKKAFRISEETNKVSDSIRKTNLLDKDASGGEVDAFRHAFWMARLRQELGKTAARSLGKAHERENYKTFKKRKLEDGIVPDEISSIMDLHNNEQGLALVVKGEKISQKELILRVVNAIKKGKMRVIKKDEKGNFLTCDNKTILKSRLKGKWKNNKCLIPSNPKT</sequence>
<reference evidence="3 5" key="1">
    <citation type="submission" date="2015-07" db="EMBL/GenBank/DDBJ databases">
        <title>Genome of Polaribacter dokdonenesis DSW-5, isolated from seawater off Dokdo in Korea.</title>
        <authorList>
            <person name="Yoon K."/>
            <person name="Song J.Y."/>
            <person name="Kim J.F."/>
        </authorList>
    </citation>
    <scope>NUCLEOTIDE SEQUENCE [LARGE SCALE GENOMIC DNA]</scope>
    <source>
        <strain evidence="3 5">DSW-5</strain>
    </source>
</reference>
<reference evidence="4 6" key="2">
    <citation type="submission" date="2016-10" db="EMBL/GenBank/DDBJ databases">
        <authorList>
            <person name="Varghese N."/>
            <person name="Submissions S."/>
        </authorList>
    </citation>
    <scope>NUCLEOTIDE SEQUENCE [LARGE SCALE GENOMIC DNA]</scope>
    <source>
        <strain evidence="4 6">DSW-5</strain>
    </source>
</reference>
<evidence type="ECO:0000313" key="4">
    <source>
        <dbReference type="EMBL" id="SEE03264.1"/>
    </source>
</evidence>
<evidence type="ECO:0000313" key="6">
    <source>
        <dbReference type="Proteomes" id="UP000183071"/>
    </source>
</evidence>
<evidence type="ECO:0000259" key="2">
    <source>
        <dbReference type="Pfam" id="PF22322"/>
    </source>
</evidence>
<feature type="signal peptide" evidence="1">
    <location>
        <begin position="1"/>
        <end position="18"/>
    </location>
</feature>
<dbReference type="OrthoDB" id="1187707at2"/>
<dbReference type="InterPro" id="IPR054246">
    <property type="entry name" value="DUF6973"/>
</dbReference>
<proteinExistence type="predicted"/>
<dbReference type="STRING" id="1300348.I602_1341"/>
<feature type="domain" description="DUF6973" evidence="2">
    <location>
        <begin position="34"/>
        <end position="164"/>
    </location>
</feature>
<dbReference type="Proteomes" id="UP000183071">
    <property type="component" value="Unassembled WGS sequence"/>
</dbReference>
<keyword evidence="6" id="KW-1185">Reference proteome</keyword>
<comment type="caution">
    <text evidence="3">The sequence shown here is derived from an EMBL/GenBank/DDBJ whole genome shotgun (WGS) entry which is preliminary data.</text>
</comment>
<organism evidence="3 5">
    <name type="scientific">Polaribacter dokdonensis DSW-5</name>
    <dbReference type="NCBI Taxonomy" id="1300348"/>
    <lineage>
        <taxon>Bacteria</taxon>
        <taxon>Pseudomonadati</taxon>
        <taxon>Bacteroidota</taxon>
        <taxon>Flavobacteriia</taxon>
        <taxon>Flavobacteriales</taxon>
        <taxon>Flavobacteriaceae</taxon>
    </lineage>
</organism>
<evidence type="ECO:0000313" key="3">
    <source>
        <dbReference type="EMBL" id="KOY51781.1"/>
    </source>
</evidence>
<dbReference type="EMBL" id="LGBR01000001">
    <property type="protein sequence ID" value="KOY51781.1"/>
    <property type="molecule type" value="Genomic_DNA"/>
</dbReference>
<dbReference type="AlphaFoldDB" id="A0A0M9CFU0"/>
<gene>
    <name evidence="3" type="ORF">I602_1341</name>
    <name evidence="4" type="ORF">SAMN05444353_0429</name>
</gene>